<dbReference type="HOGENOM" id="CLU_013325_1_2_1"/>
<keyword evidence="3" id="KW-0819">tRNA processing</keyword>
<dbReference type="OMA" id="IPDVGMD"/>
<dbReference type="RefSeq" id="XP_003032245.1">
    <property type="nucleotide sequence ID" value="XM_003032199.1"/>
</dbReference>
<dbReference type="FunFam" id="3.40.50.720:FF:000033">
    <property type="entry name" value="Adenylyltransferase and sulfurtransferase MOCS3"/>
    <property type="match status" value="1"/>
</dbReference>
<dbReference type="GO" id="GO:0005524">
    <property type="term" value="F:ATP binding"/>
    <property type="evidence" value="ECO:0007669"/>
    <property type="project" value="UniProtKB-KW"/>
</dbReference>
<dbReference type="Proteomes" id="UP000007431">
    <property type="component" value="Unassembled WGS sequence"/>
</dbReference>
<dbReference type="GO" id="GO:0032447">
    <property type="term" value="P:protein urmylation"/>
    <property type="evidence" value="ECO:0007669"/>
    <property type="project" value="EnsemblFungi"/>
</dbReference>
<dbReference type="GO" id="GO:0005829">
    <property type="term" value="C:cytosol"/>
    <property type="evidence" value="ECO:0007669"/>
    <property type="project" value="UniProtKB-SubCell"/>
</dbReference>
<evidence type="ECO:0000256" key="2">
    <source>
        <dbReference type="ARBA" id="ARBA00022679"/>
    </source>
</evidence>
<evidence type="ECO:0000256" key="7">
    <source>
        <dbReference type="ARBA" id="ARBA00022840"/>
    </source>
</evidence>
<dbReference type="GO" id="GO:0001403">
    <property type="term" value="P:invasive growth in response to glucose limitation"/>
    <property type="evidence" value="ECO:0007669"/>
    <property type="project" value="EnsemblFungi"/>
</dbReference>
<evidence type="ECO:0000256" key="8">
    <source>
        <dbReference type="SAM" id="MobiDB-lite"/>
    </source>
</evidence>
<dbReference type="AlphaFoldDB" id="D8Q543"/>
<dbReference type="GO" id="GO:0002143">
    <property type="term" value="P:tRNA wobble position uridine thiolation"/>
    <property type="evidence" value="ECO:0007669"/>
    <property type="project" value="EnsemblFungi"/>
</dbReference>
<dbReference type="GO" id="GO:0042292">
    <property type="term" value="F:URM1 activating enzyme activity"/>
    <property type="evidence" value="ECO:0007669"/>
    <property type="project" value="EnsemblFungi"/>
</dbReference>
<feature type="compositionally biased region" description="Low complexity" evidence="8">
    <location>
        <begin position="342"/>
        <end position="366"/>
    </location>
</feature>
<dbReference type="SUPFAM" id="SSF52821">
    <property type="entry name" value="Rhodanese/Cell cycle control phosphatase"/>
    <property type="match status" value="1"/>
</dbReference>
<dbReference type="FunCoup" id="D8Q543">
    <property type="interactions" value="416"/>
</dbReference>
<evidence type="ECO:0000259" key="9">
    <source>
        <dbReference type="PROSITE" id="PS50206"/>
    </source>
</evidence>
<dbReference type="PANTHER" id="PTHR10953:SF102">
    <property type="entry name" value="ADENYLYLTRANSFERASE AND SULFURTRANSFERASE MOCS3"/>
    <property type="match status" value="1"/>
</dbReference>
<evidence type="ECO:0000256" key="4">
    <source>
        <dbReference type="ARBA" id="ARBA00022695"/>
    </source>
</evidence>
<evidence type="ECO:0000256" key="3">
    <source>
        <dbReference type="ARBA" id="ARBA00022694"/>
    </source>
</evidence>
<accession>D8Q543</accession>
<dbReference type="InterPro" id="IPR036873">
    <property type="entry name" value="Rhodanese-like_dom_sf"/>
</dbReference>
<dbReference type="KEGG" id="scm:SCHCO_02667816"/>
<dbReference type="GO" id="GO:0070566">
    <property type="term" value="F:adenylyltransferase activity"/>
    <property type="evidence" value="ECO:0007669"/>
    <property type="project" value="EnsemblFungi"/>
</dbReference>
<keyword evidence="4" id="KW-0548">Nucleotidyltransferase</keyword>
<dbReference type="SMART" id="SM00450">
    <property type="entry name" value="RHOD"/>
    <property type="match status" value="1"/>
</dbReference>
<dbReference type="CDD" id="cd00757">
    <property type="entry name" value="ThiF_MoeB_HesA_family"/>
    <property type="match status" value="1"/>
</dbReference>
<organism evidence="11">
    <name type="scientific">Schizophyllum commune (strain H4-8 / FGSC 9210)</name>
    <name type="common">Split gill fungus</name>
    <dbReference type="NCBI Taxonomy" id="578458"/>
    <lineage>
        <taxon>Eukaryota</taxon>
        <taxon>Fungi</taxon>
        <taxon>Dikarya</taxon>
        <taxon>Basidiomycota</taxon>
        <taxon>Agaricomycotina</taxon>
        <taxon>Agaricomycetes</taxon>
        <taxon>Agaricomycetidae</taxon>
        <taxon>Agaricales</taxon>
        <taxon>Schizophyllaceae</taxon>
        <taxon>Schizophyllum</taxon>
    </lineage>
</organism>
<evidence type="ECO:0000313" key="11">
    <source>
        <dbReference type="Proteomes" id="UP000007431"/>
    </source>
</evidence>
<feature type="region of interest" description="Disordered" evidence="8">
    <location>
        <begin position="335"/>
        <end position="369"/>
    </location>
</feature>
<dbReference type="InterPro" id="IPR045886">
    <property type="entry name" value="ThiF/MoeB/HesA"/>
</dbReference>
<dbReference type="PROSITE" id="PS50206">
    <property type="entry name" value="RHODANESE_3"/>
    <property type="match status" value="1"/>
</dbReference>
<feature type="domain" description="Rhodanese" evidence="9">
    <location>
        <begin position="314"/>
        <end position="417"/>
    </location>
</feature>
<comment type="subcellular location">
    <subcellularLocation>
        <location evidence="1">Cytoplasm</location>
        <location evidence="1">Cytosol</location>
    </subcellularLocation>
</comment>
<dbReference type="InterPro" id="IPR001763">
    <property type="entry name" value="Rhodanese-like_dom"/>
</dbReference>
<dbReference type="InterPro" id="IPR035985">
    <property type="entry name" value="Ubiquitin-activating_enz"/>
</dbReference>
<dbReference type="VEuPathDB" id="FungiDB:SCHCODRAFT_02667816"/>
<evidence type="ECO:0000256" key="5">
    <source>
        <dbReference type="ARBA" id="ARBA00022741"/>
    </source>
</evidence>
<dbReference type="Gene3D" id="3.40.250.10">
    <property type="entry name" value="Rhodanese-like domain"/>
    <property type="match status" value="1"/>
</dbReference>
<dbReference type="Gene3D" id="3.40.50.720">
    <property type="entry name" value="NAD(P)-binding Rossmann-like Domain"/>
    <property type="match status" value="1"/>
</dbReference>
<keyword evidence="11" id="KW-1185">Reference proteome</keyword>
<keyword evidence="5" id="KW-0547">Nucleotide-binding</keyword>
<keyword evidence="6" id="KW-0833">Ubl conjugation pathway</keyword>
<reference evidence="10 11" key="1">
    <citation type="journal article" date="2010" name="Nat. Biotechnol.">
        <title>Genome sequence of the model mushroom Schizophyllum commune.</title>
        <authorList>
            <person name="Ohm R.A."/>
            <person name="de Jong J.F."/>
            <person name="Lugones L.G."/>
            <person name="Aerts A."/>
            <person name="Kothe E."/>
            <person name="Stajich J.E."/>
            <person name="de Vries R.P."/>
            <person name="Record E."/>
            <person name="Levasseur A."/>
            <person name="Baker S.E."/>
            <person name="Bartholomew K.A."/>
            <person name="Coutinho P.M."/>
            <person name="Erdmann S."/>
            <person name="Fowler T.J."/>
            <person name="Gathman A.C."/>
            <person name="Lombard V."/>
            <person name="Henrissat B."/>
            <person name="Knabe N."/>
            <person name="Kuees U."/>
            <person name="Lilly W.W."/>
            <person name="Lindquist E."/>
            <person name="Lucas S."/>
            <person name="Magnuson J.K."/>
            <person name="Piumi F."/>
            <person name="Raudaskoski M."/>
            <person name="Salamov A."/>
            <person name="Schmutz J."/>
            <person name="Schwarze F.W.M.R."/>
            <person name="vanKuyk P.A."/>
            <person name="Horton J.S."/>
            <person name="Grigoriev I.V."/>
            <person name="Woesten H.A.B."/>
        </authorList>
    </citation>
    <scope>NUCLEOTIDE SEQUENCE [LARGE SCALE GENOMIC DNA]</scope>
    <source>
        <strain evidence="11">H4-8 / FGSC 9210</strain>
    </source>
</reference>
<dbReference type="Pfam" id="PF00899">
    <property type="entry name" value="ThiF"/>
    <property type="match status" value="1"/>
</dbReference>
<dbReference type="GO" id="GO:0034599">
    <property type="term" value="P:cellular response to oxidative stress"/>
    <property type="evidence" value="ECO:0007669"/>
    <property type="project" value="EnsemblFungi"/>
</dbReference>
<dbReference type="GO" id="GO:0004792">
    <property type="term" value="F:thiosulfate-cyanide sulfurtransferase activity"/>
    <property type="evidence" value="ECO:0007669"/>
    <property type="project" value="EnsemblFungi"/>
</dbReference>
<dbReference type="SUPFAM" id="SSF69572">
    <property type="entry name" value="Activating enzymes of the ubiquitin-like proteins"/>
    <property type="match status" value="1"/>
</dbReference>
<evidence type="ECO:0000313" key="10">
    <source>
        <dbReference type="EMBL" id="EFI97342.1"/>
    </source>
</evidence>
<dbReference type="STRING" id="578458.D8Q543"/>
<evidence type="ECO:0000256" key="1">
    <source>
        <dbReference type="ARBA" id="ARBA00004514"/>
    </source>
</evidence>
<dbReference type="PANTHER" id="PTHR10953">
    <property type="entry name" value="UBIQUITIN-ACTIVATING ENZYME E1"/>
    <property type="match status" value="1"/>
</dbReference>
<dbReference type="GO" id="GO:0042802">
    <property type="term" value="F:identical protein binding"/>
    <property type="evidence" value="ECO:0007669"/>
    <property type="project" value="EnsemblFungi"/>
</dbReference>
<evidence type="ECO:0000256" key="6">
    <source>
        <dbReference type="ARBA" id="ARBA00022786"/>
    </source>
</evidence>
<dbReference type="Pfam" id="PF00581">
    <property type="entry name" value="Rhodanese"/>
    <property type="match status" value="1"/>
</dbReference>
<dbReference type="GO" id="GO:2000220">
    <property type="term" value="P:regulation of pseudohyphal growth"/>
    <property type="evidence" value="ECO:0007669"/>
    <property type="project" value="EnsemblFungi"/>
</dbReference>
<keyword evidence="2" id="KW-0808">Transferase</keyword>
<gene>
    <name evidence="10" type="ORF">SCHCODRAFT_55437</name>
</gene>
<dbReference type="InterPro" id="IPR000594">
    <property type="entry name" value="ThiF_NAD_FAD-bd"/>
</dbReference>
<dbReference type="OrthoDB" id="10261062at2759"/>
<proteinExistence type="predicted"/>
<dbReference type="EMBL" id="GL377306">
    <property type="protein sequence ID" value="EFI97342.1"/>
    <property type="molecule type" value="Genomic_DNA"/>
</dbReference>
<sequence>MAFPTPSIMDYTLYSRQLILPGFGLPAQQALLRAKVAVVGAGGLGCPALTYLALSGVGHITVIDHDTVDLSNLARQSLHSRASIGTNKALSAQASLAALAPNITVTPIPTALDPTNAISLLADHDLILDCTDNPATRYLLNDSAVALHTPLVSAAGQQYDGQLAVYNYRGGPCLRCVFPKPPAPQFAPSCSEVGVLGPVVATIGSLQALEAIKILANLTPPGASTSPPPSPHMLLFSALATPPFRSIKLRNRKPDCIACSNPHAPIDVASTDYIQLCGGPRPDWESLGMQVRDPALRIDANTLSTQLRSDLPPLLIDVRPPVEFGICQIEGVDTPTTNGVDTRTTTSAPFTTSSSSTSSTVSTSPTSPRPLITLCRLGNDSQLAADALRDALPNTHPILDLIGGLRAWARDVEPGFPVY</sequence>
<name>D8Q543_SCHCM</name>
<protein>
    <recommendedName>
        <fullName evidence="9">Rhodanese domain-containing protein</fullName>
    </recommendedName>
</protein>
<dbReference type="GO" id="GO:0007114">
    <property type="term" value="P:cell budding"/>
    <property type="evidence" value="ECO:0007669"/>
    <property type="project" value="EnsemblFungi"/>
</dbReference>
<dbReference type="eggNOG" id="KOG2017">
    <property type="taxonomic scope" value="Eukaryota"/>
</dbReference>
<keyword evidence="7" id="KW-0067">ATP-binding</keyword>
<dbReference type="GeneID" id="9596331"/>
<dbReference type="InParanoid" id="D8Q543"/>